<feature type="domain" description="FHA" evidence="2">
    <location>
        <begin position="156"/>
        <end position="205"/>
    </location>
</feature>
<evidence type="ECO:0000313" key="4">
    <source>
        <dbReference type="Proteomes" id="UP000214355"/>
    </source>
</evidence>
<dbReference type="InterPro" id="IPR000253">
    <property type="entry name" value="FHA_dom"/>
</dbReference>
<dbReference type="Gene3D" id="2.60.200.20">
    <property type="match status" value="1"/>
</dbReference>
<evidence type="ECO:0000313" key="3">
    <source>
        <dbReference type="EMBL" id="SDU78153.1"/>
    </source>
</evidence>
<dbReference type="Gene3D" id="3.30.2320.60">
    <property type="entry name" value="FhaA, phosphopeptide-binding domain (DUF3662)"/>
    <property type="match status" value="1"/>
</dbReference>
<dbReference type="Pfam" id="PF12401">
    <property type="entry name" value="FhaA_N"/>
    <property type="match status" value="1"/>
</dbReference>
<dbReference type="STRING" id="131112.SAMN04489737_0347"/>
<protein>
    <submittedName>
        <fullName evidence="3">FHA domain-containing protein</fullName>
    </submittedName>
</protein>
<dbReference type="Pfam" id="PF00498">
    <property type="entry name" value="FHA"/>
    <property type="match status" value="1"/>
</dbReference>
<dbReference type="EMBL" id="LT629804">
    <property type="protein sequence ID" value="SDU78153.1"/>
    <property type="molecule type" value="Genomic_DNA"/>
</dbReference>
<dbReference type="InterPro" id="IPR008984">
    <property type="entry name" value="SMAD_FHA_dom_sf"/>
</dbReference>
<keyword evidence="4" id="KW-1185">Reference proteome</keyword>
<dbReference type="InterPro" id="IPR022128">
    <property type="entry name" value="FhaA_N"/>
</dbReference>
<dbReference type="InterPro" id="IPR050923">
    <property type="entry name" value="Cell_Proc_Reg/RNA_Proc"/>
</dbReference>
<dbReference type="SMART" id="SM00240">
    <property type="entry name" value="FHA"/>
    <property type="match status" value="1"/>
</dbReference>
<dbReference type="Proteomes" id="UP000214355">
    <property type="component" value="Chromosome I"/>
</dbReference>
<dbReference type="RefSeq" id="WP_091279154.1">
    <property type="nucleotide sequence ID" value="NZ_JABAPH010000089.1"/>
</dbReference>
<organism evidence="3 4">
    <name type="scientific">Arcanobacterium phocae</name>
    <dbReference type="NCBI Taxonomy" id="131112"/>
    <lineage>
        <taxon>Bacteria</taxon>
        <taxon>Bacillati</taxon>
        <taxon>Actinomycetota</taxon>
        <taxon>Actinomycetes</taxon>
        <taxon>Actinomycetales</taxon>
        <taxon>Actinomycetaceae</taxon>
        <taxon>Arcanobacterium</taxon>
    </lineage>
</organism>
<name>A0A1H2LAY1_9ACTO</name>
<dbReference type="PANTHER" id="PTHR23308">
    <property type="entry name" value="NUCLEAR INHIBITOR OF PROTEIN PHOSPHATASE-1"/>
    <property type="match status" value="1"/>
</dbReference>
<accession>A0A1H2LAY1</accession>
<dbReference type="InterPro" id="IPR042287">
    <property type="entry name" value="FhaA_N_sf"/>
</dbReference>
<gene>
    <name evidence="3" type="ORF">SAMN04489737_0347</name>
</gene>
<dbReference type="OrthoDB" id="151099at2"/>
<evidence type="ECO:0000256" key="1">
    <source>
        <dbReference type="ARBA" id="ARBA00022553"/>
    </source>
</evidence>
<evidence type="ECO:0000259" key="2">
    <source>
        <dbReference type="PROSITE" id="PS50006"/>
    </source>
</evidence>
<proteinExistence type="predicted"/>
<reference evidence="4" key="1">
    <citation type="submission" date="2016-10" db="EMBL/GenBank/DDBJ databases">
        <authorList>
            <person name="Varghese N."/>
            <person name="Submissions S."/>
        </authorList>
    </citation>
    <scope>NUCLEOTIDE SEQUENCE [LARGE SCALE GENOMIC DNA]</scope>
    <source>
        <strain evidence="4">DSM 10002</strain>
    </source>
</reference>
<dbReference type="CDD" id="cd00060">
    <property type="entry name" value="FHA"/>
    <property type="match status" value="1"/>
</dbReference>
<dbReference type="PROSITE" id="PS50006">
    <property type="entry name" value="FHA_DOMAIN"/>
    <property type="match status" value="1"/>
</dbReference>
<sequence length="232" mass="25353">MGALDKFEKSVENAVENVFSRAFKSDVKPIELSSAVKRAMDDRAAEVSRDRIVSPNEFVLTLSSRDFEKIKEWGEDSLREELVRVAARYASEQAYVFLGPITIEFTTSATQPRGKIDVTCATRRGPVAPATIADASPQNPIIDVDGERYILTGAITVIGRGSVADIQLDDDGVSRKHLELRVTPNGVIATDLNSTNGSFVEGHRITAATLVDGNTITIGRTRIMFWTSPEPL</sequence>
<dbReference type="GeneID" id="65344103"/>
<dbReference type="AlphaFoldDB" id="A0A1H2LAY1"/>
<keyword evidence="1" id="KW-0597">Phosphoprotein</keyword>
<dbReference type="SUPFAM" id="SSF49879">
    <property type="entry name" value="SMAD/FHA domain"/>
    <property type="match status" value="1"/>
</dbReference>